<evidence type="ECO:0000313" key="7">
    <source>
        <dbReference type="EMBL" id="ALF39578.1"/>
    </source>
</evidence>
<reference evidence="7" key="1">
    <citation type="submission" date="2015-04" db="EMBL/GenBank/DDBJ databases">
        <title>Haoxinamides A and B, Lipothreonines Bearing Novel ortho-alkyl Cinnamoyl Moiety from Streptomyces sp.</title>
        <authorList>
            <person name="Wang H."/>
            <person name="Qian Z."/>
            <person name="Shen Y."/>
        </authorList>
    </citation>
    <scope>NUCLEOTIDE SEQUENCE</scope>
    <source>
        <strain evidence="7">LZ35</strain>
    </source>
</reference>
<dbReference type="Gene3D" id="3.40.50.12780">
    <property type="entry name" value="N-terminal domain of ligase-like"/>
    <property type="match status" value="1"/>
</dbReference>
<dbReference type="GO" id="GO:0071766">
    <property type="term" value="P:Actinobacterium-type cell wall biogenesis"/>
    <property type="evidence" value="ECO:0007669"/>
    <property type="project" value="UniProtKB-ARBA"/>
</dbReference>
<keyword evidence="4" id="KW-0443">Lipid metabolism</keyword>
<sequence>MDMTSVGHAPEKLMSLPALLARRAAENPDGLAYCYLRNGEDPDDRVTYAELRRQALVRAAELRRRDMRGRGAVLMYPTGLEFVRAWLGCTAAGVMGAPVQVPRNGQALRRLRSVADDSGTTWVLTTAETRDRLLADFPGAPELRGLELLATDEFPETATAGEPLPAAGPDDVALLQYTSGSTGTPKGVMVTHRNFWHNAAETDALWPTRGGTVVSWLPLFHDMGLLFGVVLPLWAGIPSYLMGPEAFVRRPARWLEALSRFRGTHAAAPNFAYDLCVREAPPAPGCDLSAWRAAVNGAEPVRLHTVRAFIEAFTPYGLDPRAVSPGYGLAEHTLKISGSGPGEPPRALTLSPADLGEGRVTETTDAAAVPVVSCGRTIGGTRVRIVDPATGRAAAPDRVGEIWATGPCVAAGYAGRERESEETFRARIADDADTAAFLRTGDIGFVRDGELYVTGRLKDLLVVKGRNHYPQDLEYSAERSHPALRPASAAAFAVDRGDREALVVVIEADGRALRAAGHDVLVSAVRERVRSDHRLEAEDIVVIRRGTLPKTTSGKVRRGTCRQQYVDGTLVRVGGGPA</sequence>
<dbReference type="EMBL" id="KR063271">
    <property type="protein sequence ID" value="ALF39578.1"/>
    <property type="molecule type" value="Genomic_DNA"/>
</dbReference>
<dbReference type="InterPro" id="IPR042099">
    <property type="entry name" value="ANL_N_sf"/>
</dbReference>
<evidence type="ECO:0000256" key="4">
    <source>
        <dbReference type="ARBA" id="ARBA00023098"/>
    </source>
</evidence>
<dbReference type="InterPro" id="IPR020845">
    <property type="entry name" value="AMP-binding_CS"/>
</dbReference>
<dbReference type="GO" id="GO:0070566">
    <property type="term" value="F:adenylyltransferase activity"/>
    <property type="evidence" value="ECO:0007669"/>
    <property type="project" value="TreeGrafter"/>
</dbReference>
<evidence type="ECO:0000259" key="6">
    <source>
        <dbReference type="Pfam" id="PF23024"/>
    </source>
</evidence>
<dbReference type="PANTHER" id="PTHR22754:SF32">
    <property type="entry name" value="DISCO-INTERACTING PROTEIN 2"/>
    <property type="match status" value="1"/>
</dbReference>
<protein>
    <submittedName>
        <fullName evidence="7">Has32</fullName>
    </submittedName>
</protein>
<evidence type="ECO:0000259" key="5">
    <source>
        <dbReference type="Pfam" id="PF00501"/>
    </source>
</evidence>
<dbReference type="Gene3D" id="3.30.300.30">
    <property type="match status" value="1"/>
</dbReference>
<evidence type="ECO:0000256" key="1">
    <source>
        <dbReference type="ARBA" id="ARBA00006432"/>
    </source>
</evidence>
<dbReference type="InterPro" id="IPR000873">
    <property type="entry name" value="AMP-dep_synth/lig_dom"/>
</dbReference>
<dbReference type="PANTHER" id="PTHR22754">
    <property type="entry name" value="DISCO-INTERACTING PROTEIN 2 DIP2 -RELATED"/>
    <property type="match status" value="1"/>
</dbReference>
<dbReference type="GO" id="GO:0005886">
    <property type="term" value="C:plasma membrane"/>
    <property type="evidence" value="ECO:0007669"/>
    <property type="project" value="TreeGrafter"/>
</dbReference>
<dbReference type="InterPro" id="IPR025110">
    <property type="entry name" value="AMP-bd_C"/>
</dbReference>
<name>A0A0N9E707_9ACTN</name>
<dbReference type="FunFam" id="3.40.50.12780:FF:000013">
    <property type="entry name" value="Long-chain-fatty-acid--AMP ligase FadD32"/>
    <property type="match status" value="1"/>
</dbReference>
<comment type="similarity">
    <text evidence="1">Belongs to the ATP-dependent AMP-binding enzyme family.</text>
</comment>
<dbReference type="SUPFAM" id="SSF56801">
    <property type="entry name" value="Acetyl-CoA synthetase-like"/>
    <property type="match status" value="1"/>
</dbReference>
<evidence type="ECO:0000256" key="2">
    <source>
        <dbReference type="ARBA" id="ARBA00022598"/>
    </source>
</evidence>
<accession>A0A0N9E707</accession>
<evidence type="ECO:0000256" key="3">
    <source>
        <dbReference type="ARBA" id="ARBA00022832"/>
    </source>
</evidence>
<dbReference type="GO" id="GO:0016874">
    <property type="term" value="F:ligase activity"/>
    <property type="evidence" value="ECO:0007669"/>
    <property type="project" value="UniProtKB-KW"/>
</dbReference>
<gene>
    <name evidence="7" type="primary">has32</name>
</gene>
<organism evidence="7">
    <name type="scientific">Streptomyces sp. LZ35</name>
    <dbReference type="NCBI Taxonomy" id="1245024"/>
    <lineage>
        <taxon>Bacteria</taxon>
        <taxon>Bacillati</taxon>
        <taxon>Actinomycetota</taxon>
        <taxon>Actinomycetes</taxon>
        <taxon>Kitasatosporales</taxon>
        <taxon>Streptomycetaceae</taxon>
        <taxon>Streptomyces</taxon>
    </lineage>
</organism>
<dbReference type="Pfam" id="PF23024">
    <property type="entry name" value="AMP-dom_DIP2-like"/>
    <property type="match status" value="1"/>
</dbReference>
<dbReference type="InterPro" id="IPR040097">
    <property type="entry name" value="FAAL/FAAC"/>
</dbReference>
<dbReference type="PROSITE" id="PS00455">
    <property type="entry name" value="AMP_BINDING"/>
    <property type="match status" value="1"/>
</dbReference>
<feature type="domain" description="AMP-binding enzyme C-terminal" evidence="6">
    <location>
        <begin position="459"/>
        <end position="570"/>
    </location>
</feature>
<dbReference type="GO" id="GO:0006633">
    <property type="term" value="P:fatty acid biosynthetic process"/>
    <property type="evidence" value="ECO:0007669"/>
    <property type="project" value="TreeGrafter"/>
</dbReference>
<dbReference type="Pfam" id="PF00501">
    <property type="entry name" value="AMP-binding"/>
    <property type="match status" value="1"/>
</dbReference>
<proteinExistence type="inferred from homology"/>
<dbReference type="AlphaFoldDB" id="A0A0N9E707"/>
<dbReference type="InterPro" id="IPR045851">
    <property type="entry name" value="AMP-bd_C_sf"/>
</dbReference>
<feature type="domain" description="AMP-dependent synthetase/ligase" evidence="5">
    <location>
        <begin position="21"/>
        <end position="413"/>
    </location>
</feature>
<dbReference type="CDD" id="cd05931">
    <property type="entry name" value="FAAL"/>
    <property type="match status" value="1"/>
</dbReference>
<keyword evidence="3" id="KW-0276">Fatty acid metabolism</keyword>
<keyword evidence="2" id="KW-0436">Ligase</keyword>